<reference evidence="2 3" key="1">
    <citation type="journal article" date="2012" name="BMC Genomics">
        <title>Tools to kill: Genome of one of the most destructive plant pathogenic fungi Macrophomina phaseolina.</title>
        <authorList>
            <person name="Islam M.S."/>
            <person name="Haque M.S."/>
            <person name="Islam M.M."/>
            <person name="Emdad E.M."/>
            <person name="Halim A."/>
            <person name="Hossen Q.M.M."/>
            <person name="Hossain M.Z."/>
            <person name="Ahmed B."/>
            <person name="Rahim S."/>
            <person name="Rahman M.S."/>
            <person name="Alam M.M."/>
            <person name="Hou S."/>
            <person name="Wan X."/>
            <person name="Saito J.A."/>
            <person name="Alam M."/>
        </authorList>
    </citation>
    <scope>NUCLEOTIDE SEQUENCE [LARGE SCALE GENOMIC DNA]</scope>
    <source>
        <strain evidence="2 3">MS6</strain>
    </source>
</reference>
<dbReference type="eggNOG" id="ENOG502QVKK">
    <property type="taxonomic scope" value="Eukaryota"/>
</dbReference>
<evidence type="ECO:0000313" key="2">
    <source>
        <dbReference type="EMBL" id="EKG16373.1"/>
    </source>
</evidence>
<dbReference type="STRING" id="1126212.K2RNQ3"/>
<protein>
    <submittedName>
        <fullName evidence="2">Uncharacterized protein</fullName>
    </submittedName>
</protein>
<accession>K2RNQ3</accession>
<gene>
    <name evidence="2" type="ORF">MPH_06404</name>
</gene>
<feature type="compositionally biased region" description="Polar residues" evidence="1">
    <location>
        <begin position="244"/>
        <end position="273"/>
    </location>
</feature>
<dbReference type="AlphaFoldDB" id="K2RNQ3"/>
<dbReference type="EMBL" id="AHHD01000271">
    <property type="protein sequence ID" value="EKG16373.1"/>
    <property type="molecule type" value="Genomic_DNA"/>
</dbReference>
<dbReference type="HOGENOM" id="CLU_070634_0_0_1"/>
<evidence type="ECO:0000256" key="1">
    <source>
        <dbReference type="SAM" id="MobiDB-lite"/>
    </source>
</evidence>
<name>K2RNQ3_MACPH</name>
<proteinExistence type="predicted"/>
<evidence type="ECO:0000313" key="3">
    <source>
        <dbReference type="Proteomes" id="UP000007129"/>
    </source>
</evidence>
<dbReference type="VEuPathDB" id="FungiDB:MPH_06404"/>
<dbReference type="OrthoDB" id="5358475at2759"/>
<dbReference type="InParanoid" id="K2RNQ3"/>
<sequence length="273" mass="31438">MTPPALVPLKYNLFPLGSIKPNGWMQHQLRLCGHSLGGHLFHFYRFIKHSTWLGGTWEYSPLNEAAPYWYNYIVPLAFSLDFSESVDLVQDLREQAACFLEYTLEHQSPDGWLGPESTRQTRGIWARCLLLQGLMNHAIADPTKRQKIIASILKFVRLVEAMLKNDYEGYLPKEGDEFDKQWFGVARAHELSTTLQWLFDEPEAAEHREIIWSVMEMLWEGSRLAERDWTVFFSEGNFPRGPSEKQSSPQNFQHGVNLAQGNTSSSRDSVIIC</sequence>
<feature type="region of interest" description="Disordered" evidence="1">
    <location>
        <begin position="240"/>
        <end position="273"/>
    </location>
</feature>
<comment type="caution">
    <text evidence="2">The sequence shown here is derived from an EMBL/GenBank/DDBJ whole genome shotgun (WGS) entry which is preliminary data.</text>
</comment>
<organism evidence="2 3">
    <name type="scientific">Macrophomina phaseolina (strain MS6)</name>
    <name type="common">Charcoal rot fungus</name>
    <dbReference type="NCBI Taxonomy" id="1126212"/>
    <lineage>
        <taxon>Eukaryota</taxon>
        <taxon>Fungi</taxon>
        <taxon>Dikarya</taxon>
        <taxon>Ascomycota</taxon>
        <taxon>Pezizomycotina</taxon>
        <taxon>Dothideomycetes</taxon>
        <taxon>Dothideomycetes incertae sedis</taxon>
        <taxon>Botryosphaeriales</taxon>
        <taxon>Botryosphaeriaceae</taxon>
        <taxon>Macrophomina</taxon>
    </lineage>
</organism>
<dbReference type="Proteomes" id="UP000007129">
    <property type="component" value="Unassembled WGS sequence"/>
</dbReference>